<organism evidence="3 4">
    <name type="scientific">Corynebacterium hansenii</name>
    <dbReference type="NCBI Taxonomy" id="394964"/>
    <lineage>
        <taxon>Bacteria</taxon>
        <taxon>Bacillati</taxon>
        <taxon>Actinomycetota</taxon>
        <taxon>Actinomycetes</taxon>
        <taxon>Mycobacteriales</taxon>
        <taxon>Corynebacteriaceae</taxon>
        <taxon>Corynebacterium</taxon>
    </lineage>
</organism>
<feature type="region of interest" description="Disordered" evidence="1">
    <location>
        <begin position="228"/>
        <end position="252"/>
    </location>
</feature>
<feature type="compositionally biased region" description="Basic and acidic residues" evidence="1">
    <location>
        <begin position="228"/>
        <end position="240"/>
    </location>
</feature>
<accession>A0ABV7ZRK8</accession>
<keyword evidence="4" id="KW-1185">Reference proteome</keyword>
<evidence type="ECO:0000313" key="3">
    <source>
        <dbReference type="EMBL" id="MFC3850884.1"/>
    </source>
</evidence>
<feature type="transmembrane region" description="Helical" evidence="2">
    <location>
        <begin position="87"/>
        <end position="110"/>
    </location>
</feature>
<gene>
    <name evidence="3" type="ORF">ACFORJ_12020</name>
</gene>
<sequence length="252" mass="26941">MAVGIVLVSIPIGWGVLHVDDQLAFVMLILQMLMGTLSFRLAMPAEPGAALRLPVFLFLAVPVTVLVGFWWIGPGLADEESGPIESLFLWALISYASLLVSFLLAIFVAIPLELVGRGLWDFVGGRPGDGIGLISIAVFIFQVPLIGVVGAMAVDVHTVARPAQYAVLMALFGFRGEYTVINPSMLSLARVLFGIFIASLFVIVGLAQQKDDEEKGVVEKSDTKKVVEEKGAEKTAGGEKADEEIAGEEKKG</sequence>
<feature type="transmembrane region" description="Helical" evidence="2">
    <location>
        <begin position="188"/>
        <end position="207"/>
    </location>
</feature>
<feature type="transmembrane region" description="Helical" evidence="2">
    <location>
        <begin position="131"/>
        <end position="154"/>
    </location>
</feature>
<evidence type="ECO:0000313" key="4">
    <source>
        <dbReference type="Proteomes" id="UP001595751"/>
    </source>
</evidence>
<protein>
    <submittedName>
        <fullName evidence="3">Uncharacterized protein</fullName>
    </submittedName>
</protein>
<evidence type="ECO:0000256" key="1">
    <source>
        <dbReference type="SAM" id="MobiDB-lite"/>
    </source>
</evidence>
<dbReference type="EMBL" id="JBHRZN010000004">
    <property type="protein sequence ID" value="MFC3850884.1"/>
    <property type="molecule type" value="Genomic_DNA"/>
</dbReference>
<feature type="transmembrane region" description="Helical" evidence="2">
    <location>
        <begin position="23"/>
        <end position="43"/>
    </location>
</feature>
<feature type="transmembrane region" description="Helical" evidence="2">
    <location>
        <begin position="55"/>
        <end position="72"/>
    </location>
</feature>
<reference evidence="4" key="1">
    <citation type="journal article" date="2019" name="Int. J. Syst. Evol. Microbiol.">
        <title>The Global Catalogue of Microorganisms (GCM) 10K type strain sequencing project: providing services to taxonomists for standard genome sequencing and annotation.</title>
        <authorList>
            <consortium name="The Broad Institute Genomics Platform"/>
            <consortium name="The Broad Institute Genome Sequencing Center for Infectious Disease"/>
            <person name="Wu L."/>
            <person name="Ma J."/>
        </authorList>
    </citation>
    <scope>NUCLEOTIDE SEQUENCE [LARGE SCALE GENOMIC DNA]</scope>
    <source>
        <strain evidence="4">CCUG 53252</strain>
    </source>
</reference>
<dbReference type="RefSeq" id="WP_290287954.1">
    <property type="nucleotide sequence ID" value="NZ_CP047211.1"/>
</dbReference>
<dbReference type="Proteomes" id="UP001595751">
    <property type="component" value="Unassembled WGS sequence"/>
</dbReference>
<comment type="caution">
    <text evidence="3">The sequence shown here is derived from an EMBL/GenBank/DDBJ whole genome shotgun (WGS) entry which is preliminary data.</text>
</comment>
<name>A0ABV7ZRK8_9CORY</name>
<evidence type="ECO:0000256" key="2">
    <source>
        <dbReference type="SAM" id="Phobius"/>
    </source>
</evidence>
<keyword evidence="2" id="KW-0472">Membrane</keyword>
<proteinExistence type="predicted"/>
<keyword evidence="2" id="KW-1133">Transmembrane helix</keyword>
<keyword evidence="2" id="KW-0812">Transmembrane</keyword>